<dbReference type="EMBL" id="LNIX01000003">
    <property type="protein sequence ID" value="OXA58544.1"/>
    <property type="molecule type" value="Genomic_DNA"/>
</dbReference>
<proteinExistence type="predicted"/>
<feature type="signal peptide" evidence="1">
    <location>
        <begin position="1"/>
        <end position="19"/>
    </location>
</feature>
<evidence type="ECO:0000256" key="1">
    <source>
        <dbReference type="SAM" id="SignalP"/>
    </source>
</evidence>
<comment type="caution">
    <text evidence="2">The sequence shown here is derived from an EMBL/GenBank/DDBJ whole genome shotgun (WGS) entry which is preliminary data.</text>
</comment>
<dbReference type="InterPro" id="IPR046350">
    <property type="entry name" value="Cystatin_sf"/>
</dbReference>
<keyword evidence="1" id="KW-0732">Signal</keyword>
<evidence type="ECO:0000313" key="2">
    <source>
        <dbReference type="EMBL" id="OXA58544.1"/>
    </source>
</evidence>
<name>A0A226ENG1_FOLCA</name>
<keyword evidence="3" id="KW-1185">Reference proteome</keyword>
<dbReference type="OMA" id="GNIYFIK"/>
<accession>A0A226ENG1</accession>
<dbReference type="SUPFAM" id="SSF54403">
    <property type="entry name" value="Cystatin/monellin"/>
    <property type="match status" value="1"/>
</dbReference>
<gene>
    <name evidence="2" type="ORF">Fcan01_08245</name>
</gene>
<dbReference type="OrthoDB" id="8192930at2759"/>
<reference evidence="2 3" key="1">
    <citation type="submission" date="2015-12" db="EMBL/GenBank/DDBJ databases">
        <title>The genome of Folsomia candida.</title>
        <authorList>
            <person name="Faddeeva A."/>
            <person name="Derks M.F."/>
            <person name="Anvar Y."/>
            <person name="Smit S."/>
            <person name="Van Straalen N."/>
            <person name="Roelofs D."/>
        </authorList>
    </citation>
    <scope>NUCLEOTIDE SEQUENCE [LARGE SCALE GENOMIC DNA]</scope>
    <source>
        <strain evidence="2 3">VU population</strain>
        <tissue evidence="2">Whole body</tissue>
    </source>
</reference>
<dbReference type="Proteomes" id="UP000198287">
    <property type="component" value="Unassembled WGS sequence"/>
</dbReference>
<sequence>MHTILTLCVLGFVFGGCPASGKREMLVGGPTIEKPVNRDVRQMMEKLNPQLEEQLSSRSEGHLLWSSSPLKAISYRSQLVNGNIYFIKVRAQLGRTFVYYHVKVYQDFKGNLSLVGIEGPMRIDDKIGVF</sequence>
<feature type="chain" id="PRO_5013144267" evidence="1">
    <location>
        <begin position="20"/>
        <end position="130"/>
    </location>
</feature>
<organism evidence="2 3">
    <name type="scientific">Folsomia candida</name>
    <name type="common">Springtail</name>
    <dbReference type="NCBI Taxonomy" id="158441"/>
    <lineage>
        <taxon>Eukaryota</taxon>
        <taxon>Metazoa</taxon>
        <taxon>Ecdysozoa</taxon>
        <taxon>Arthropoda</taxon>
        <taxon>Hexapoda</taxon>
        <taxon>Collembola</taxon>
        <taxon>Entomobryomorpha</taxon>
        <taxon>Isotomoidea</taxon>
        <taxon>Isotomidae</taxon>
        <taxon>Proisotominae</taxon>
        <taxon>Folsomia</taxon>
    </lineage>
</organism>
<evidence type="ECO:0000313" key="3">
    <source>
        <dbReference type="Proteomes" id="UP000198287"/>
    </source>
</evidence>
<dbReference type="AlphaFoldDB" id="A0A226ENG1"/>
<protein>
    <submittedName>
        <fullName evidence="2">Cystatin-A2</fullName>
    </submittedName>
</protein>
<dbReference type="Gene3D" id="3.10.450.10">
    <property type="match status" value="1"/>
</dbReference>